<dbReference type="AlphaFoldDB" id="A0A4Q1HH43"/>
<reference evidence="1 2" key="1">
    <citation type="journal article" date="2017" name="Int. J. Syst. Evol. Microbiol.">
        <title>Achromobacter aloeverae sp. nov., isolated from the root of Aloe vera (L.) Burm.f.</title>
        <authorList>
            <person name="Kuncharoen N."/>
            <person name="Muramatsu Y."/>
            <person name="Shibata C."/>
            <person name="Kamakura Y."/>
            <person name="Nakagawa Y."/>
            <person name="Tanasupawat S."/>
        </authorList>
    </citation>
    <scope>NUCLEOTIDE SEQUENCE [LARGE SCALE GENOMIC DNA]</scope>
    <source>
        <strain evidence="1 2">AVA-1</strain>
    </source>
</reference>
<protein>
    <submittedName>
        <fullName evidence="1">Uncharacterized protein</fullName>
    </submittedName>
</protein>
<proteinExistence type="predicted"/>
<sequence>MPVFLSVARMTYLETFASFLRSRLLVFLGVSTPLPPLPVEGLDRETAATLRDLRRKYRRDPVLFQQGLVLHRQGRSRDQLNAMFDAVTHYHWDIWAGPCDVSSPEEKRIREKVLVALLLRDCRPALERYPSLMTYILGDEG</sequence>
<evidence type="ECO:0000313" key="2">
    <source>
        <dbReference type="Proteomes" id="UP000290849"/>
    </source>
</evidence>
<gene>
    <name evidence="1" type="ORF">C7R54_18240</name>
</gene>
<keyword evidence="2" id="KW-1185">Reference proteome</keyword>
<organism evidence="1 2">
    <name type="scientific">Achromobacter aloeverae</name>
    <dbReference type="NCBI Taxonomy" id="1750518"/>
    <lineage>
        <taxon>Bacteria</taxon>
        <taxon>Pseudomonadati</taxon>
        <taxon>Pseudomonadota</taxon>
        <taxon>Betaproteobacteria</taxon>
        <taxon>Burkholderiales</taxon>
        <taxon>Alcaligenaceae</taxon>
        <taxon>Achromobacter</taxon>
    </lineage>
</organism>
<accession>A0A4Q1HH43</accession>
<dbReference type="EMBL" id="PYAL01000005">
    <property type="protein sequence ID" value="RXN86850.1"/>
    <property type="molecule type" value="Genomic_DNA"/>
</dbReference>
<evidence type="ECO:0000313" key="1">
    <source>
        <dbReference type="EMBL" id="RXN86850.1"/>
    </source>
</evidence>
<dbReference type="Proteomes" id="UP000290849">
    <property type="component" value="Unassembled WGS sequence"/>
</dbReference>
<name>A0A4Q1HH43_9BURK</name>
<comment type="caution">
    <text evidence="1">The sequence shown here is derived from an EMBL/GenBank/DDBJ whole genome shotgun (WGS) entry which is preliminary data.</text>
</comment>